<evidence type="ECO:0000259" key="10">
    <source>
        <dbReference type="PROSITE" id="PS50994"/>
    </source>
</evidence>
<evidence type="ECO:0000256" key="4">
    <source>
        <dbReference type="ARBA" id="ARBA00022750"/>
    </source>
</evidence>
<comment type="catalytic activity">
    <reaction evidence="7">
        <text>DNA(n) + a 2'-deoxyribonucleoside 5'-triphosphate = DNA(n+1) + diphosphate</text>
        <dbReference type="Rhea" id="RHEA:22508"/>
        <dbReference type="Rhea" id="RHEA-COMP:17339"/>
        <dbReference type="Rhea" id="RHEA-COMP:17340"/>
        <dbReference type="ChEBI" id="CHEBI:33019"/>
        <dbReference type="ChEBI" id="CHEBI:61560"/>
        <dbReference type="ChEBI" id="CHEBI:173112"/>
        <dbReference type="EC" id="2.7.7.49"/>
    </reaction>
</comment>
<dbReference type="Proteomes" id="UP000641853">
    <property type="component" value="Unassembled WGS sequence"/>
</dbReference>
<dbReference type="GO" id="GO:0015074">
    <property type="term" value="P:DNA integration"/>
    <property type="evidence" value="ECO:0007669"/>
    <property type="project" value="InterPro"/>
</dbReference>
<feature type="compositionally biased region" description="Low complexity" evidence="9">
    <location>
        <begin position="964"/>
        <end position="976"/>
    </location>
</feature>
<dbReference type="InterPro" id="IPR036397">
    <property type="entry name" value="RNaseH_sf"/>
</dbReference>
<feature type="compositionally biased region" description="Basic and acidic residues" evidence="9">
    <location>
        <begin position="999"/>
        <end position="1025"/>
    </location>
</feature>
<dbReference type="GO" id="GO:0046872">
    <property type="term" value="F:metal ion binding"/>
    <property type="evidence" value="ECO:0007669"/>
    <property type="project" value="UniProtKB-KW"/>
</dbReference>
<feature type="compositionally biased region" description="Low complexity" evidence="9">
    <location>
        <begin position="75"/>
        <end position="94"/>
    </location>
</feature>
<dbReference type="GO" id="GO:0006508">
    <property type="term" value="P:proteolysis"/>
    <property type="evidence" value="ECO:0007669"/>
    <property type="project" value="UniProtKB-KW"/>
</dbReference>
<feature type="region of interest" description="Disordered" evidence="9">
    <location>
        <begin position="277"/>
        <end position="342"/>
    </location>
</feature>
<dbReference type="Pfam" id="PF07727">
    <property type="entry name" value="RVT_2"/>
    <property type="match status" value="1"/>
</dbReference>
<dbReference type="CDD" id="cd09272">
    <property type="entry name" value="RNase_HI_RT_Ty1"/>
    <property type="match status" value="1"/>
</dbReference>
<feature type="compositionally biased region" description="Pro residues" evidence="9">
    <location>
        <begin position="952"/>
        <end position="963"/>
    </location>
</feature>
<dbReference type="Gene3D" id="3.10.10.10">
    <property type="entry name" value="HIV Type 1 Reverse Transcriptase, subunit A, domain 1"/>
    <property type="match status" value="1"/>
</dbReference>
<dbReference type="Gene3D" id="3.30.70.270">
    <property type="match status" value="1"/>
</dbReference>
<keyword evidence="3" id="KW-0479">Metal-binding</keyword>
<keyword evidence="6" id="KW-0694">RNA-binding</keyword>
<feature type="compositionally biased region" description="Low complexity" evidence="9">
    <location>
        <begin position="306"/>
        <end position="330"/>
    </location>
</feature>
<dbReference type="SUPFAM" id="SSF53098">
    <property type="entry name" value="Ribonuclease H-like"/>
    <property type="match status" value="1"/>
</dbReference>
<dbReference type="InterPro" id="IPR057670">
    <property type="entry name" value="SH3_retrovirus"/>
</dbReference>
<keyword evidence="12" id="KW-1185">Reference proteome</keyword>
<dbReference type="InterPro" id="IPR013103">
    <property type="entry name" value="RVT_2"/>
</dbReference>
<sequence>MDIDIKPHKVVPTLKGESNWSVWIEALQGYLCSRNTNYWKLLERQHVAPNRPTLYETDRNHVRQSLLRRRREQLAQEQAAGGPPAPTTAAAGSSSEAIATAALLEVTDRDINDAINDRNIRNQQLSERWEQQTEEFTRLNYQVLMTLYATIDNAAKAHISGIADAVLAFEKLRSLYKRSGRDGLFLLWQKIRQIRYDPNGNHNTFLQRWQAAITEIRTMGELPEWIEYCLFLQSIEGIPHLDNFIMNLELTTAGQQIKLSDVYAQFQHFEFKRRATGVGRNQSNSNQLSANSVRGGRNGQRGGRAGNQNQSNTSRNDSNSNSNSNQTNQRPSEGPSNKDPDNEDVGVIWCHYHNKFGSHLPSACRLKNAGSNPSTTNSSQRGGQRGRGRGRGGFAANSTSSHSHQANEDHDKEANQIAFDSDSLWCNNIELSCQQIRYEEVSAVNRDRPHDWMLDSGASDTMTPYRSSFVDYHELVLPVRTATGQVFWTKGYGTIIVDLALPNSNERIGSIIFPKVWHAPALAHNLISIRKLAELGIETVFKKDGGVELLYNGLTKAFAETIQNHYFLCTTGRESIKTFERLQQAGGLSGSEDIEHVSRPGFEAFINATTIKDPKPISIDLAHRRTAHLSERRLRMLPDYVTGLRLKKGGLRLPCGPCVIGKGHQLPYGRDKSIRSGPGEFLHIDVCGPLSVQAHGGETYFLTVTDDATRFCWVFLLKSRTEVLDKLIQVIIYLETQFSYRVKRIRGDNAAEHEPIQSYASDKGIIWDPTPPYTPQLNGIPEIKNRHLVEPVISVMAENQLPKYLWGHLVLAVNYISNRLFHSKIGMTPYEALYGVQPDISHWRALGCKCWVLIPKEQRKKLDPHMSEGRFVGYVEGYYKVYDVSTKKIIRSRNVIFAEEPQTSGKPEVAYDLDQIDQRRQQATDETNQLLEQRHVPIEFLEMRNSGFSAPVQPPIPIIPAPVPSNSDSNSKSTTSETPDWLIQYESTGVLPDLPLPSRFERTLPRLPDTSDHPVIEQSANHDPEPPVPANESLPIPSTGPAPESNEPQDSRDLPLRRSTRIRKPSRRAIEAMESLATYFDEPFLPWLVRTAEICVLQTIIDHIPDPVNKVEEQLHAYAVKSATADPDISRDPQRDDFLPRNYTEAVTCKRGSEWRQAVHKEVSELIRSGTFRVVDQQKGMRLLPLKWIFKIKRDGSLKARLVVQGFRQRKGIDFNEVYAAVAKPMSFKIFAALAARDGWLLWHIDIVTAFLHAHLKESIYVHLPDGLKQAGKCALLMKTLYGLKQSPREWYQLMHDFLLSIGFKRTHADHSVFTKRGVALLLYVDDILILSHSKELIDGFLSELRKSFKYTDNGEVSVYLGINVVKQNDGIFLHQTDYIRKILKRFGMANCHHAATPYNDKEVLSDYNQTASKDDILLYQEMIGSLTWLMLGTRPDVAFAVSKLARFARNPGPNHFVAVKRVFRYLAGTLSLSLFYPSTLGGLNGFVDADWAGPHAIKSVSTSGYIFLLGNSPISWCSKRQTSVALSSTESEYIAMALAAQEAIWLILILSELSILDGVHYSLPVCIRTDNQGAQSLSKNAEYHARTKHIDIRYHFLRQEVTAGRLEYLHVSTTEQAADGLTKPLARNGFMQFVKQLGMIELPKSISPA</sequence>
<organism evidence="11 12">
    <name type="scientific">Aspergillus felis</name>
    <dbReference type="NCBI Taxonomy" id="1287682"/>
    <lineage>
        <taxon>Eukaryota</taxon>
        <taxon>Fungi</taxon>
        <taxon>Dikarya</taxon>
        <taxon>Ascomycota</taxon>
        <taxon>Pezizomycotina</taxon>
        <taxon>Eurotiomycetes</taxon>
        <taxon>Eurotiomycetidae</taxon>
        <taxon>Eurotiales</taxon>
        <taxon>Aspergillaceae</taxon>
        <taxon>Aspergillus</taxon>
        <taxon>Aspergillus subgen. Fumigati</taxon>
    </lineage>
</organism>
<evidence type="ECO:0000313" key="12">
    <source>
        <dbReference type="Proteomes" id="UP000641853"/>
    </source>
</evidence>
<feature type="compositionally biased region" description="Polar residues" evidence="9">
    <location>
        <begin position="369"/>
        <end position="379"/>
    </location>
</feature>
<dbReference type="InterPro" id="IPR001584">
    <property type="entry name" value="Integrase_cat-core"/>
</dbReference>
<evidence type="ECO:0000256" key="3">
    <source>
        <dbReference type="ARBA" id="ARBA00022723"/>
    </source>
</evidence>
<evidence type="ECO:0000313" key="11">
    <source>
        <dbReference type="EMBL" id="KAF7177743.1"/>
    </source>
</evidence>
<dbReference type="GO" id="GO:0005634">
    <property type="term" value="C:nucleus"/>
    <property type="evidence" value="ECO:0007669"/>
    <property type="project" value="UniProtKB-ARBA"/>
</dbReference>
<dbReference type="InterPro" id="IPR054722">
    <property type="entry name" value="PolX-like_BBD"/>
</dbReference>
<keyword evidence="2" id="KW-0645">Protease</keyword>
<reference evidence="11" key="1">
    <citation type="submission" date="2020-06" db="EMBL/GenBank/DDBJ databases">
        <title>Draft genome sequences of strains closely related to Aspergillus parafelis and Aspergillus hiratsukae.</title>
        <authorList>
            <person name="Dos Santos R.A.C."/>
            <person name="Rivero-Menendez O."/>
            <person name="Steenwyk J.L."/>
            <person name="Mead M.E."/>
            <person name="Goldman G.H."/>
            <person name="Alastruey-Izquierdo A."/>
            <person name="Rokas A."/>
        </authorList>
    </citation>
    <scope>NUCLEOTIDE SEQUENCE</scope>
    <source>
        <strain evidence="11">CNM-CM7691</strain>
    </source>
</reference>
<dbReference type="InterPro" id="IPR012337">
    <property type="entry name" value="RNaseH-like_sf"/>
</dbReference>
<gene>
    <name evidence="11" type="ORF">CNMCM7691_006177</name>
</gene>
<evidence type="ECO:0000256" key="5">
    <source>
        <dbReference type="ARBA" id="ARBA00022801"/>
    </source>
</evidence>
<feature type="region of interest" description="Disordered" evidence="9">
    <location>
        <begin position="367"/>
        <end position="412"/>
    </location>
</feature>
<proteinExistence type="predicted"/>
<feature type="region of interest" description="Disordered" evidence="9">
    <location>
        <begin position="72"/>
        <end position="94"/>
    </location>
</feature>
<evidence type="ECO:0000256" key="7">
    <source>
        <dbReference type="ARBA" id="ARBA00048173"/>
    </source>
</evidence>
<feature type="domain" description="Integrase catalytic" evidence="10">
    <location>
        <begin position="674"/>
        <end position="837"/>
    </location>
</feature>
<feature type="compositionally biased region" description="Low complexity" evidence="9">
    <location>
        <begin position="281"/>
        <end position="295"/>
    </location>
</feature>
<keyword evidence="5" id="KW-0378">Hydrolase</keyword>
<evidence type="ECO:0000256" key="9">
    <source>
        <dbReference type="SAM" id="MobiDB-lite"/>
    </source>
</evidence>
<dbReference type="GO" id="GO:0003887">
    <property type="term" value="F:DNA-directed DNA polymerase activity"/>
    <property type="evidence" value="ECO:0007669"/>
    <property type="project" value="UniProtKB-EC"/>
</dbReference>
<comment type="catalytic activity">
    <reaction evidence="8">
        <text>DNA(n) + a 2'-deoxyribonucleoside 5'-triphosphate = DNA(n+1) + diphosphate</text>
        <dbReference type="Rhea" id="RHEA:22508"/>
        <dbReference type="Rhea" id="RHEA-COMP:17339"/>
        <dbReference type="Rhea" id="RHEA-COMP:17340"/>
        <dbReference type="ChEBI" id="CHEBI:33019"/>
        <dbReference type="ChEBI" id="CHEBI:61560"/>
        <dbReference type="ChEBI" id="CHEBI:173112"/>
        <dbReference type="EC" id="2.7.7.7"/>
    </reaction>
</comment>
<dbReference type="SUPFAM" id="SSF56672">
    <property type="entry name" value="DNA/RNA polymerases"/>
    <property type="match status" value="1"/>
</dbReference>
<dbReference type="InterPro" id="IPR043128">
    <property type="entry name" value="Rev_trsase/Diguanyl_cyclase"/>
</dbReference>
<dbReference type="PANTHER" id="PTHR42648">
    <property type="entry name" value="TRANSPOSASE, PUTATIVE-RELATED"/>
    <property type="match status" value="1"/>
</dbReference>
<dbReference type="Gene3D" id="3.30.420.10">
    <property type="entry name" value="Ribonuclease H-like superfamily/Ribonuclease H"/>
    <property type="match status" value="1"/>
</dbReference>
<evidence type="ECO:0000256" key="2">
    <source>
        <dbReference type="ARBA" id="ARBA00022670"/>
    </source>
</evidence>
<evidence type="ECO:0000256" key="8">
    <source>
        <dbReference type="ARBA" id="ARBA00049244"/>
    </source>
</evidence>
<keyword evidence="4" id="KW-0064">Aspartyl protease</keyword>
<keyword evidence="1" id="KW-0815">Transposition</keyword>
<name>A0A8H6QRF2_9EURO</name>
<dbReference type="PANTHER" id="PTHR42648:SF24">
    <property type="entry name" value="INTEGRASE CATALYTIC DOMAIN-CONTAINING PROTEIN"/>
    <property type="match status" value="1"/>
</dbReference>
<feature type="compositionally biased region" description="Gly residues" evidence="9">
    <location>
        <begin position="296"/>
        <end position="305"/>
    </location>
</feature>
<evidence type="ECO:0000256" key="1">
    <source>
        <dbReference type="ARBA" id="ARBA00022578"/>
    </source>
</evidence>
<accession>A0A8H6QRF2</accession>
<protein>
    <recommendedName>
        <fullName evidence="10">Integrase catalytic domain-containing protein</fullName>
    </recommendedName>
</protein>
<comment type="caution">
    <text evidence="11">The sequence shown here is derived from an EMBL/GenBank/DDBJ whole genome shotgun (WGS) entry which is preliminary data.</text>
</comment>
<evidence type="ECO:0000256" key="6">
    <source>
        <dbReference type="ARBA" id="ARBA00022884"/>
    </source>
</evidence>
<dbReference type="EMBL" id="JACBAG010001892">
    <property type="protein sequence ID" value="KAF7177743.1"/>
    <property type="molecule type" value="Genomic_DNA"/>
</dbReference>
<feature type="region of interest" description="Disordered" evidence="9">
    <location>
        <begin position="952"/>
        <end position="1063"/>
    </location>
</feature>
<dbReference type="GO" id="GO:0003723">
    <property type="term" value="F:RNA binding"/>
    <property type="evidence" value="ECO:0007669"/>
    <property type="project" value="UniProtKB-KW"/>
</dbReference>
<dbReference type="GO" id="GO:0003964">
    <property type="term" value="F:RNA-directed DNA polymerase activity"/>
    <property type="evidence" value="ECO:0007669"/>
    <property type="project" value="UniProtKB-EC"/>
</dbReference>
<dbReference type="InterPro" id="IPR039537">
    <property type="entry name" value="Retrotran_Ty1/copia-like"/>
</dbReference>
<dbReference type="GO" id="GO:0004190">
    <property type="term" value="F:aspartic-type endopeptidase activity"/>
    <property type="evidence" value="ECO:0007669"/>
    <property type="project" value="UniProtKB-KW"/>
</dbReference>
<dbReference type="Pfam" id="PF22936">
    <property type="entry name" value="Pol_BBD"/>
    <property type="match status" value="1"/>
</dbReference>
<dbReference type="Pfam" id="PF25597">
    <property type="entry name" value="SH3_retrovirus"/>
    <property type="match status" value="1"/>
</dbReference>
<dbReference type="GO" id="GO:0032196">
    <property type="term" value="P:transposition"/>
    <property type="evidence" value="ECO:0007669"/>
    <property type="project" value="UniProtKB-KW"/>
</dbReference>
<dbReference type="InterPro" id="IPR043502">
    <property type="entry name" value="DNA/RNA_pol_sf"/>
</dbReference>
<dbReference type="PROSITE" id="PS50994">
    <property type="entry name" value="INTEGRASE"/>
    <property type="match status" value="1"/>
</dbReference>